<gene>
    <name evidence="1" type="ORF">BQ2448_3263</name>
</gene>
<dbReference type="EMBL" id="FMSP01000007">
    <property type="protein sequence ID" value="SCV71675.1"/>
    <property type="molecule type" value="Genomic_DNA"/>
</dbReference>
<evidence type="ECO:0000313" key="2">
    <source>
        <dbReference type="Proteomes" id="UP000198372"/>
    </source>
</evidence>
<reference evidence="2" key="1">
    <citation type="submission" date="2016-09" db="EMBL/GenBank/DDBJ databases">
        <authorList>
            <person name="Jeantristanb JTB J.-T."/>
            <person name="Ricardo R."/>
        </authorList>
    </citation>
    <scope>NUCLEOTIDE SEQUENCE [LARGE SCALE GENOMIC DNA]</scope>
</reference>
<organism evidence="1 2">
    <name type="scientific">Microbotryum intermedium</name>
    <dbReference type="NCBI Taxonomy" id="269621"/>
    <lineage>
        <taxon>Eukaryota</taxon>
        <taxon>Fungi</taxon>
        <taxon>Dikarya</taxon>
        <taxon>Basidiomycota</taxon>
        <taxon>Pucciniomycotina</taxon>
        <taxon>Microbotryomycetes</taxon>
        <taxon>Microbotryales</taxon>
        <taxon>Microbotryaceae</taxon>
        <taxon>Microbotryum</taxon>
    </lineage>
</organism>
<name>A0A238FEQ1_9BASI</name>
<protein>
    <submittedName>
        <fullName evidence="1">BQ2448_3263 protein</fullName>
    </submittedName>
</protein>
<sequence length="125" mass="14165">MCNSRSSKRDVDFSTFLPVHLTTKNGTVIALNTEIHVGFCGYCRCSDHLRSAFPILQAKTHRRVVGLNRRPLQNPRAKPSSKTLERVQSGVPTMGWRRLLKGKKHPNPTKVRWGWAAVIVQFSQT</sequence>
<dbReference type="Proteomes" id="UP000198372">
    <property type="component" value="Unassembled WGS sequence"/>
</dbReference>
<evidence type="ECO:0000313" key="1">
    <source>
        <dbReference type="EMBL" id="SCV71675.1"/>
    </source>
</evidence>
<proteinExistence type="predicted"/>
<keyword evidence="2" id="KW-1185">Reference proteome</keyword>
<accession>A0A238FEQ1</accession>
<dbReference type="AlphaFoldDB" id="A0A238FEQ1"/>